<evidence type="ECO:0000313" key="1">
    <source>
        <dbReference type="EMBL" id="GAH77325.1"/>
    </source>
</evidence>
<name>X1J715_9ZZZZ</name>
<sequence>MYTGFEYSNSGVQAIRAVLTLFALAGQLDVPGGIGLTMLNSDFPINRSCNQENPNIDLAVARDRFPIYSNYRGENHAIGLVDSVLKGEPYRIRGLLIHGASLLTSWPQTPIWRETLSRLEFLACIDRQLTADAAYADICAPSHHHV</sequence>
<feature type="non-terminal residue" evidence="1">
    <location>
        <position position="146"/>
    </location>
</feature>
<organism evidence="1">
    <name type="scientific">marine sediment metagenome</name>
    <dbReference type="NCBI Taxonomy" id="412755"/>
    <lineage>
        <taxon>unclassified sequences</taxon>
        <taxon>metagenomes</taxon>
        <taxon>ecological metagenomes</taxon>
    </lineage>
</organism>
<protein>
    <submittedName>
        <fullName evidence="1">Uncharacterized protein</fullName>
    </submittedName>
</protein>
<gene>
    <name evidence="1" type="ORF">S03H2_67675</name>
</gene>
<reference evidence="1" key="1">
    <citation type="journal article" date="2014" name="Front. Microbiol.">
        <title>High frequency of phylogenetically diverse reductive dehalogenase-homologous genes in deep subseafloor sedimentary metagenomes.</title>
        <authorList>
            <person name="Kawai M."/>
            <person name="Futagami T."/>
            <person name="Toyoda A."/>
            <person name="Takaki Y."/>
            <person name="Nishi S."/>
            <person name="Hori S."/>
            <person name="Arai W."/>
            <person name="Tsubouchi T."/>
            <person name="Morono Y."/>
            <person name="Uchiyama I."/>
            <person name="Ito T."/>
            <person name="Fujiyama A."/>
            <person name="Inagaki F."/>
            <person name="Takami H."/>
        </authorList>
    </citation>
    <scope>NUCLEOTIDE SEQUENCE</scope>
    <source>
        <strain evidence="1">Expedition CK06-06</strain>
    </source>
</reference>
<proteinExistence type="predicted"/>
<dbReference type="SUPFAM" id="SSF53706">
    <property type="entry name" value="Formate dehydrogenase/DMSO reductase, domains 1-3"/>
    <property type="match status" value="1"/>
</dbReference>
<dbReference type="Gene3D" id="3.40.50.740">
    <property type="match status" value="1"/>
</dbReference>
<comment type="caution">
    <text evidence="1">The sequence shown here is derived from an EMBL/GenBank/DDBJ whole genome shotgun (WGS) entry which is preliminary data.</text>
</comment>
<dbReference type="Gene3D" id="3.40.228.10">
    <property type="entry name" value="Dimethylsulfoxide Reductase, domain 2"/>
    <property type="match status" value="1"/>
</dbReference>
<dbReference type="AlphaFoldDB" id="X1J715"/>
<accession>X1J715</accession>
<dbReference type="EMBL" id="BARU01044356">
    <property type="protein sequence ID" value="GAH77325.1"/>
    <property type="molecule type" value="Genomic_DNA"/>
</dbReference>